<proteinExistence type="inferred from homology"/>
<dbReference type="Gene3D" id="1.10.246.130">
    <property type="match status" value="1"/>
</dbReference>
<comment type="catalytic activity">
    <reaction evidence="2 9">
        <text>glutathione + H2O = L-cysteinylglycine + L-glutamate</text>
        <dbReference type="Rhea" id="RHEA:28807"/>
        <dbReference type="ChEBI" id="CHEBI:15377"/>
        <dbReference type="ChEBI" id="CHEBI:29985"/>
        <dbReference type="ChEBI" id="CHEBI:57925"/>
        <dbReference type="ChEBI" id="CHEBI:61694"/>
        <dbReference type="EC" id="3.4.19.13"/>
    </reaction>
</comment>
<dbReference type="InterPro" id="IPR043138">
    <property type="entry name" value="GGT_lsub"/>
</dbReference>
<dbReference type="InterPro" id="IPR051792">
    <property type="entry name" value="GGT_bact"/>
</dbReference>
<dbReference type="Proteomes" id="UP001163726">
    <property type="component" value="Chromosome"/>
</dbReference>
<name>A0ABY7AJ59_9ALTE</name>
<organism evidence="11 12">
    <name type="scientific">Catenovulum adriaticum</name>
    <dbReference type="NCBI Taxonomy" id="2984846"/>
    <lineage>
        <taxon>Bacteria</taxon>
        <taxon>Pseudomonadati</taxon>
        <taxon>Pseudomonadota</taxon>
        <taxon>Gammaproteobacteria</taxon>
        <taxon>Alteromonadales</taxon>
        <taxon>Alteromonadaceae</taxon>
        <taxon>Catenovulum</taxon>
    </lineage>
</organism>
<evidence type="ECO:0000256" key="1">
    <source>
        <dbReference type="ARBA" id="ARBA00001049"/>
    </source>
</evidence>
<keyword evidence="12" id="KW-1185">Reference proteome</keyword>
<evidence type="ECO:0000256" key="8">
    <source>
        <dbReference type="ARBA" id="ARBA00047417"/>
    </source>
</evidence>
<reference evidence="11" key="1">
    <citation type="submission" date="2022-10" db="EMBL/GenBank/DDBJ databases">
        <title>Catenovulum adriacola sp. nov. isolated in the Harbour of Susak.</title>
        <authorList>
            <person name="Schoch T."/>
            <person name="Reich S.J."/>
            <person name="Stoeferle S."/>
            <person name="Flaiz M."/>
            <person name="Kazda M."/>
            <person name="Riedel C.U."/>
            <person name="Duerre P."/>
        </authorList>
    </citation>
    <scope>NUCLEOTIDE SEQUENCE</scope>
    <source>
        <strain evidence="11">TS8</strain>
    </source>
</reference>
<dbReference type="EMBL" id="CP109965">
    <property type="protein sequence ID" value="WAJ69622.1"/>
    <property type="molecule type" value="Genomic_DNA"/>
</dbReference>
<protein>
    <recommendedName>
        <fullName evidence="9">Glutathione hydrolase proenzyme</fullName>
        <ecNumber evidence="9">2.3.2.2</ecNumber>
        <ecNumber evidence="9">3.4.19.13</ecNumber>
    </recommendedName>
    <component>
        <recommendedName>
            <fullName evidence="9">Glutathione hydrolase large chain</fullName>
        </recommendedName>
    </component>
    <component>
        <recommendedName>
            <fullName evidence="9">Glutathione hydrolase small chain</fullName>
        </recommendedName>
    </component>
</protein>
<dbReference type="InterPro" id="IPR029055">
    <property type="entry name" value="Ntn_hydrolases_N"/>
</dbReference>
<comment type="subunit">
    <text evidence="9">This enzyme consists of two polypeptide chains, which are synthesized in precursor form from a single polypeptide.</text>
</comment>
<evidence type="ECO:0000256" key="10">
    <source>
        <dbReference type="SAM" id="SignalP"/>
    </source>
</evidence>
<keyword evidence="5 9" id="KW-0378">Hydrolase</keyword>
<keyword evidence="10" id="KW-0732">Signal</keyword>
<gene>
    <name evidence="11" type="primary">ggt</name>
    <name evidence="11" type="ORF">OLW01_10685</name>
</gene>
<dbReference type="NCBIfam" id="TIGR00066">
    <property type="entry name" value="g_glut_trans"/>
    <property type="match status" value="1"/>
</dbReference>
<keyword evidence="6 9" id="KW-0865">Zymogen</keyword>
<evidence type="ECO:0000256" key="6">
    <source>
        <dbReference type="ARBA" id="ARBA00023145"/>
    </source>
</evidence>
<dbReference type="Pfam" id="PF01019">
    <property type="entry name" value="G_glu_transpept"/>
    <property type="match status" value="1"/>
</dbReference>
<accession>A0ABY7AJ59</accession>
<feature type="signal peptide" evidence="10">
    <location>
        <begin position="1"/>
        <end position="23"/>
    </location>
</feature>
<feature type="chain" id="PRO_5045111338" description="Glutathione hydrolase proenzyme" evidence="10">
    <location>
        <begin position="24"/>
        <end position="592"/>
    </location>
</feature>
<dbReference type="GO" id="GO:0103068">
    <property type="term" value="F:leukotriene C4 gamma-glutamyl transferase activity"/>
    <property type="evidence" value="ECO:0007669"/>
    <property type="project" value="UniProtKB-EC"/>
</dbReference>
<evidence type="ECO:0000256" key="5">
    <source>
        <dbReference type="ARBA" id="ARBA00022801"/>
    </source>
</evidence>
<keyword evidence="7 9" id="KW-0012">Acyltransferase</keyword>
<dbReference type="EC" id="2.3.2.2" evidence="9"/>
<dbReference type="RefSeq" id="WP_268073906.1">
    <property type="nucleotide sequence ID" value="NZ_CP109965.1"/>
</dbReference>
<dbReference type="Gene3D" id="3.60.20.40">
    <property type="match status" value="1"/>
</dbReference>
<dbReference type="PRINTS" id="PR01210">
    <property type="entry name" value="GGTRANSPTASE"/>
</dbReference>
<dbReference type="InterPro" id="IPR043137">
    <property type="entry name" value="GGT_ssub_C"/>
</dbReference>
<keyword evidence="4 9" id="KW-0808">Transferase</keyword>
<dbReference type="InterPro" id="IPR000101">
    <property type="entry name" value="GGT_peptidase"/>
</dbReference>
<dbReference type="EC" id="3.4.19.13" evidence="9"/>
<keyword evidence="9" id="KW-0317">Glutathione biosynthesis</keyword>
<evidence type="ECO:0000256" key="2">
    <source>
        <dbReference type="ARBA" id="ARBA00001089"/>
    </source>
</evidence>
<comment type="similarity">
    <text evidence="3 9">Belongs to the gamma-glutamyltransferase family.</text>
</comment>
<comment type="pathway">
    <text evidence="9">Sulfur metabolism; glutathione metabolism.</text>
</comment>
<dbReference type="PANTHER" id="PTHR43199:SF1">
    <property type="entry name" value="GLUTATHIONE HYDROLASE PROENZYME"/>
    <property type="match status" value="1"/>
</dbReference>
<evidence type="ECO:0000313" key="11">
    <source>
        <dbReference type="EMBL" id="WAJ69622.1"/>
    </source>
</evidence>
<dbReference type="SUPFAM" id="SSF56235">
    <property type="entry name" value="N-terminal nucleophile aminohydrolases (Ntn hydrolases)"/>
    <property type="match status" value="1"/>
</dbReference>
<sequence>MYFFKFFKLASCFGILLLNSACSNPKVTDTQLAPEFTQREARDPEAATGLTEQKLVTASQAMVSSANPYATKVGLKVLKNGGSAFDAAVAIQAVLTLVEPQSSGIGGGAFILYWDQQTQKLFAVDGRETAPNSATESLFFENGKAISWHEAVVGGRSVGVPGVLAALELGQKKWGKLNWQALFDDAIHLSEQGFVVSPRLEQLIQRALNPGLKKMPQASQYFYPNGQGLKAGMLKKNPALAAQFKQIAKQGSQYFYQGELAEKIVNAVQQSPIAPGQLTLSDLKRYQAKLRQPICGEYKTSQICGFGPPSSGGFTVLQILKLLAPYDLAQYSANAPQALHLFTQASKLAYADRNAYLADSDFVTVPVESLLSADYLEKRTALIDQYKDLGIAKAGQINSITAVESANLTQPSTSHISIVDKWGNAVSMTTSIEMAFGSTVMVEGFLLNNQLTDFSFSPYKNGERVANRVTANKRPRSSMAPTMVFQNNELVGLLGSPGGSRIIDYVAQTLIAKLDWNLSIQQAINLAKVTNLNGKTSLEANTNLSEQAAYFKNLGHKVEVRELNSGLHAIWKSNNGWQGAADPRREGLALGY</sequence>
<comment type="catalytic activity">
    <reaction evidence="8 9">
        <text>an N-terminal (5-L-glutamyl)-[peptide] + an alpha-amino acid = 5-L-glutamyl amino acid + an N-terminal L-alpha-aminoacyl-[peptide]</text>
        <dbReference type="Rhea" id="RHEA:23904"/>
        <dbReference type="Rhea" id="RHEA-COMP:9780"/>
        <dbReference type="Rhea" id="RHEA-COMP:9795"/>
        <dbReference type="ChEBI" id="CHEBI:77644"/>
        <dbReference type="ChEBI" id="CHEBI:78597"/>
        <dbReference type="ChEBI" id="CHEBI:78599"/>
        <dbReference type="ChEBI" id="CHEBI:78608"/>
        <dbReference type="EC" id="2.3.2.2"/>
    </reaction>
</comment>
<comment type="PTM">
    <text evidence="9">Cleaved by autocatalysis into a large and a small subunit.</text>
</comment>
<evidence type="ECO:0000256" key="4">
    <source>
        <dbReference type="ARBA" id="ARBA00022679"/>
    </source>
</evidence>
<comment type="catalytic activity">
    <reaction evidence="1 9">
        <text>an S-substituted glutathione + H2O = an S-substituted L-cysteinylglycine + L-glutamate</text>
        <dbReference type="Rhea" id="RHEA:59468"/>
        <dbReference type="ChEBI" id="CHEBI:15377"/>
        <dbReference type="ChEBI" id="CHEBI:29985"/>
        <dbReference type="ChEBI" id="CHEBI:90779"/>
        <dbReference type="ChEBI" id="CHEBI:143103"/>
        <dbReference type="EC" id="3.4.19.13"/>
    </reaction>
</comment>
<evidence type="ECO:0000313" key="12">
    <source>
        <dbReference type="Proteomes" id="UP001163726"/>
    </source>
</evidence>
<evidence type="ECO:0000256" key="9">
    <source>
        <dbReference type="RuleBase" id="RU368036"/>
    </source>
</evidence>
<evidence type="ECO:0000256" key="3">
    <source>
        <dbReference type="ARBA" id="ARBA00009381"/>
    </source>
</evidence>
<evidence type="ECO:0000256" key="7">
    <source>
        <dbReference type="ARBA" id="ARBA00023315"/>
    </source>
</evidence>
<dbReference type="PANTHER" id="PTHR43199">
    <property type="entry name" value="GLUTATHIONE HYDROLASE"/>
    <property type="match status" value="1"/>
</dbReference>